<dbReference type="Pfam" id="PF01583">
    <property type="entry name" value="APS_kinase"/>
    <property type="match status" value="1"/>
</dbReference>
<gene>
    <name evidence="3" type="ORF">QSG27_16170</name>
</gene>
<dbReference type="SUPFAM" id="SSF52540">
    <property type="entry name" value="P-loop containing nucleoside triphosphate hydrolases"/>
    <property type="match status" value="1"/>
</dbReference>
<dbReference type="CDD" id="cd02027">
    <property type="entry name" value="APSK"/>
    <property type="match status" value="1"/>
</dbReference>
<dbReference type="Proteomes" id="UP001227317">
    <property type="component" value="Unassembled WGS sequence"/>
</dbReference>
<dbReference type="EC" id="2.7.1.25" evidence="3"/>
<dbReference type="InterPro" id="IPR059117">
    <property type="entry name" value="APS_kinase_dom"/>
</dbReference>
<dbReference type="Gene3D" id="3.40.50.300">
    <property type="entry name" value="P-loop containing nucleotide triphosphate hydrolases"/>
    <property type="match status" value="1"/>
</dbReference>
<sequence length="229" mass="25227">MTIELHQNRPPAYRDELPSSLADINAEHLNGLVDRLLVDEAAAGQSRIHGPGLVVWITGLSGAGKTTVAGLLAPCFQEAGRPCVTLDGDHLRALLRNELGLETGHDREQRLTLARLYGRLCQAVATRGCDVLCATVSMFHDVRAWNRAHIPNYLEVYLRVPLDELRRRDPKGLYARSAAGEVAGMVGVEVPAEEPSRPDLVIDHHPDRTPAVTAHDIWRTIRERHAARG</sequence>
<dbReference type="InterPro" id="IPR027417">
    <property type="entry name" value="P-loop_NTPase"/>
</dbReference>
<dbReference type="PANTHER" id="PTHR42700:SF1">
    <property type="entry name" value="SULFATE ADENYLYLTRANSFERASE"/>
    <property type="match status" value="1"/>
</dbReference>
<evidence type="ECO:0000313" key="3">
    <source>
        <dbReference type="EMBL" id="MDQ2104239.1"/>
    </source>
</evidence>
<dbReference type="GO" id="GO:0004020">
    <property type="term" value="F:adenylylsulfate kinase activity"/>
    <property type="evidence" value="ECO:0007669"/>
    <property type="project" value="UniProtKB-EC"/>
</dbReference>
<accession>A0ABU0WKX6</accession>
<evidence type="ECO:0000256" key="1">
    <source>
        <dbReference type="ARBA" id="ARBA00022679"/>
    </source>
</evidence>
<dbReference type="PANTHER" id="PTHR42700">
    <property type="entry name" value="SULFATE ADENYLYLTRANSFERASE"/>
    <property type="match status" value="1"/>
</dbReference>
<comment type="caution">
    <text evidence="3">The sequence shown here is derived from an EMBL/GenBank/DDBJ whole genome shotgun (WGS) entry which is preliminary data.</text>
</comment>
<keyword evidence="3" id="KW-0418">Kinase</keyword>
<dbReference type="EMBL" id="JAUJFI010000078">
    <property type="protein sequence ID" value="MDQ2104239.1"/>
    <property type="molecule type" value="Genomic_DNA"/>
</dbReference>
<keyword evidence="1 3" id="KW-0808">Transferase</keyword>
<keyword evidence="4" id="KW-1185">Reference proteome</keyword>
<proteinExistence type="predicted"/>
<dbReference type="RefSeq" id="WP_306707848.1">
    <property type="nucleotide sequence ID" value="NZ_JAUJFI010000078.1"/>
</dbReference>
<evidence type="ECO:0000259" key="2">
    <source>
        <dbReference type="Pfam" id="PF01583"/>
    </source>
</evidence>
<protein>
    <submittedName>
        <fullName evidence="3">Adenylyl-sulfate kinase</fullName>
        <ecNumber evidence="3">2.7.1.25</ecNumber>
    </submittedName>
</protein>
<dbReference type="NCBIfam" id="NF004041">
    <property type="entry name" value="PRK05541.1"/>
    <property type="match status" value="1"/>
</dbReference>
<dbReference type="InterPro" id="IPR050512">
    <property type="entry name" value="Sulf_AdTrans/APS_kinase"/>
</dbReference>
<organism evidence="3 4">
    <name type="scientific">Azospirillum isscasi</name>
    <dbReference type="NCBI Taxonomy" id="3053926"/>
    <lineage>
        <taxon>Bacteria</taxon>
        <taxon>Pseudomonadati</taxon>
        <taxon>Pseudomonadota</taxon>
        <taxon>Alphaproteobacteria</taxon>
        <taxon>Rhodospirillales</taxon>
        <taxon>Azospirillaceae</taxon>
        <taxon>Azospirillum</taxon>
    </lineage>
</organism>
<reference evidence="3 4" key="1">
    <citation type="submission" date="2023-06" db="EMBL/GenBank/DDBJ databases">
        <title>Azospirillum isscasensis sp.nov, a bacterium isolated from rhizosphere soil of rice.</title>
        <authorList>
            <person name="Wang H."/>
        </authorList>
    </citation>
    <scope>NUCLEOTIDE SEQUENCE [LARGE SCALE GENOMIC DNA]</scope>
    <source>
        <strain evidence="3 4">C340-1</strain>
    </source>
</reference>
<evidence type="ECO:0000313" key="4">
    <source>
        <dbReference type="Proteomes" id="UP001227317"/>
    </source>
</evidence>
<feature type="domain" description="APS kinase" evidence="2">
    <location>
        <begin position="52"/>
        <end position="203"/>
    </location>
</feature>
<name>A0ABU0WKX6_9PROT</name>